<reference evidence="9 10" key="1">
    <citation type="journal article" date="2018" name="Int. J. Syst. Evol. Microbiol.">
        <title>Epidermidibacterium keratini gen. nov., sp. nov., a member of the family Sporichthyaceae, isolated from keratin epidermis.</title>
        <authorList>
            <person name="Lee D.G."/>
            <person name="Trujillo M.E."/>
            <person name="Kang S."/>
            <person name="Nam J.J."/>
            <person name="Kim Y.J."/>
        </authorList>
    </citation>
    <scope>NUCLEOTIDE SEQUENCE [LARGE SCALE GENOMIC DNA]</scope>
    <source>
        <strain evidence="9 10">EPI-7</strain>
    </source>
</reference>
<proteinExistence type="predicted"/>
<protein>
    <submittedName>
        <fullName evidence="9">NTP transferase domain-containing protein</fullName>
    </submittedName>
</protein>
<evidence type="ECO:0000256" key="1">
    <source>
        <dbReference type="ARBA" id="ARBA00022490"/>
    </source>
</evidence>
<evidence type="ECO:0000256" key="6">
    <source>
        <dbReference type="ARBA" id="ARBA00023134"/>
    </source>
</evidence>
<keyword evidence="6" id="KW-0342">GTP-binding</keyword>
<dbReference type="GO" id="GO:0005525">
    <property type="term" value="F:GTP binding"/>
    <property type="evidence" value="ECO:0007669"/>
    <property type="project" value="UniProtKB-KW"/>
</dbReference>
<dbReference type="InterPro" id="IPR029044">
    <property type="entry name" value="Nucleotide-diphossugar_trans"/>
</dbReference>
<dbReference type="KEGG" id="eke:EK0264_14690"/>
<organism evidence="9 10">
    <name type="scientific">Epidermidibacterium keratini</name>
    <dbReference type="NCBI Taxonomy" id="1891644"/>
    <lineage>
        <taxon>Bacteria</taxon>
        <taxon>Bacillati</taxon>
        <taxon>Actinomycetota</taxon>
        <taxon>Actinomycetes</taxon>
        <taxon>Sporichthyales</taxon>
        <taxon>Sporichthyaceae</taxon>
        <taxon>Epidermidibacterium</taxon>
    </lineage>
</organism>
<dbReference type="PANTHER" id="PTHR19136:SF81">
    <property type="entry name" value="MOLYBDENUM COFACTOR GUANYLYLTRANSFERASE"/>
    <property type="match status" value="1"/>
</dbReference>
<evidence type="ECO:0000313" key="9">
    <source>
        <dbReference type="EMBL" id="QHC01413.1"/>
    </source>
</evidence>
<evidence type="ECO:0000256" key="2">
    <source>
        <dbReference type="ARBA" id="ARBA00022679"/>
    </source>
</evidence>
<dbReference type="Proteomes" id="UP000463857">
    <property type="component" value="Chromosome"/>
</dbReference>
<keyword evidence="10" id="KW-1185">Reference proteome</keyword>
<dbReference type="RefSeq" id="WP_159546548.1">
    <property type="nucleotide sequence ID" value="NZ_CP047156.1"/>
</dbReference>
<gene>
    <name evidence="9" type="ORF">EK0264_14690</name>
</gene>
<dbReference type="Gene3D" id="3.90.550.10">
    <property type="entry name" value="Spore Coat Polysaccharide Biosynthesis Protein SpsA, Chain A"/>
    <property type="match status" value="1"/>
</dbReference>
<dbReference type="InterPro" id="IPR025877">
    <property type="entry name" value="MobA-like_NTP_Trfase"/>
</dbReference>
<name>A0A7L4YR46_9ACTN</name>
<dbReference type="EMBL" id="CP047156">
    <property type="protein sequence ID" value="QHC01413.1"/>
    <property type="molecule type" value="Genomic_DNA"/>
</dbReference>
<dbReference type="AlphaFoldDB" id="A0A7L4YR46"/>
<evidence type="ECO:0000256" key="5">
    <source>
        <dbReference type="ARBA" id="ARBA00022842"/>
    </source>
</evidence>
<dbReference type="InParanoid" id="A0A7L4YR46"/>
<evidence type="ECO:0000259" key="8">
    <source>
        <dbReference type="Pfam" id="PF12804"/>
    </source>
</evidence>
<keyword evidence="4" id="KW-0547">Nucleotide-binding</keyword>
<evidence type="ECO:0000313" key="10">
    <source>
        <dbReference type="Proteomes" id="UP000463857"/>
    </source>
</evidence>
<dbReference type="GO" id="GO:0006777">
    <property type="term" value="P:Mo-molybdopterin cofactor biosynthetic process"/>
    <property type="evidence" value="ECO:0007669"/>
    <property type="project" value="UniProtKB-KW"/>
</dbReference>
<dbReference type="GO" id="GO:0046872">
    <property type="term" value="F:metal ion binding"/>
    <property type="evidence" value="ECO:0007669"/>
    <property type="project" value="UniProtKB-KW"/>
</dbReference>
<evidence type="ECO:0000256" key="3">
    <source>
        <dbReference type="ARBA" id="ARBA00022723"/>
    </source>
</evidence>
<dbReference type="GO" id="GO:0016779">
    <property type="term" value="F:nucleotidyltransferase activity"/>
    <property type="evidence" value="ECO:0007669"/>
    <property type="project" value="UniProtKB-ARBA"/>
</dbReference>
<feature type="domain" description="MobA-like NTP transferase" evidence="8">
    <location>
        <begin position="5"/>
        <end position="142"/>
    </location>
</feature>
<evidence type="ECO:0000256" key="7">
    <source>
        <dbReference type="ARBA" id="ARBA00023150"/>
    </source>
</evidence>
<dbReference type="PANTHER" id="PTHR19136">
    <property type="entry name" value="MOLYBDENUM COFACTOR GUANYLYLTRANSFERASE"/>
    <property type="match status" value="1"/>
</dbReference>
<dbReference type="OrthoDB" id="4408226at2"/>
<dbReference type="InterPro" id="IPR013482">
    <property type="entry name" value="Molybde_CF_guanTrfase"/>
</dbReference>
<dbReference type="SUPFAM" id="SSF53448">
    <property type="entry name" value="Nucleotide-diphospho-sugar transferases"/>
    <property type="match status" value="1"/>
</dbReference>
<keyword evidence="1" id="KW-0963">Cytoplasm</keyword>
<keyword evidence="7" id="KW-0501">Molybdenum cofactor biosynthesis</keyword>
<sequence>MTTGAIVLTGGRARRLSGAAKAQLEIDGRSLLQRILDAIGSSPVVVVGPADDTVGVTFVREDPPYAGPLAAIATGVETLADDVTQVLVLAADMPFLDGPTLHRLGAGLDSAPAAVLVSGGRRHWLTAAWDRSALTAALAALPALADAPVRLIYDGICVAEVAADERTAFDIDTPEDLQRAKEWT</sequence>
<keyword evidence="5" id="KW-0460">Magnesium</keyword>
<keyword evidence="2 9" id="KW-0808">Transferase</keyword>
<keyword evidence="3" id="KW-0479">Metal-binding</keyword>
<dbReference type="CDD" id="cd02503">
    <property type="entry name" value="MobA"/>
    <property type="match status" value="1"/>
</dbReference>
<evidence type="ECO:0000256" key="4">
    <source>
        <dbReference type="ARBA" id="ARBA00022741"/>
    </source>
</evidence>
<dbReference type="Pfam" id="PF12804">
    <property type="entry name" value="NTP_transf_3"/>
    <property type="match status" value="1"/>
</dbReference>
<accession>A0A7L4YR46</accession>